<protein>
    <recommendedName>
        <fullName evidence="2">Farnesoic acid O-methyl transferase domain-containing protein</fullName>
    </recommendedName>
</protein>
<reference evidence="3 4" key="1">
    <citation type="submission" date="2020-11" db="EMBL/GenBank/DDBJ databases">
        <authorList>
            <person name="Wallbank WR R."/>
            <person name="Pardo Diaz C."/>
            <person name="Kozak K."/>
            <person name="Martin S."/>
            <person name="Jiggins C."/>
            <person name="Moest M."/>
            <person name="Warren A I."/>
            <person name="Generalovic N T."/>
            <person name="Byers J.R.P. K."/>
            <person name="Montejo-Kovacevich G."/>
            <person name="Yen C E."/>
        </authorList>
    </citation>
    <scope>NUCLEOTIDE SEQUENCE [LARGE SCALE GENOMIC DNA]</scope>
</reference>
<dbReference type="InterPro" id="IPR022041">
    <property type="entry name" value="Methyltransf_FA"/>
</dbReference>
<gene>
    <name evidence="3" type="ORF">HERILL_LOCUS7803</name>
</gene>
<dbReference type="AlphaFoldDB" id="A0A7R8YUM9"/>
<accession>A0A7R8YUM9</accession>
<dbReference type="OrthoDB" id="8182187at2759"/>
<proteinExistence type="predicted"/>
<evidence type="ECO:0000259" key="2">
    <source>
        <dbReference type="Pfam" id="PF12248"/>
    </source>
</evidence>
<dbReference type="Proteomes" id="UP000594454">
    <property type="component" value="Chromosome 3"/>
</dbReference>
<name>A0A7R8YUM9_HERIL</name>
<feature type="domain" description="Farnesoic acid O-methyl transferase" evidence="2">
    <location>
        <begin position="50"/>
        <end position="186"/>
    </location>
</feature>
<evidence type="ECO:0000313" key="4">
    <source>
        <dbReference type="Proteomes" id="UP000594454"/>
    </source>
</evidence>
<keyword evidence="4" id="KW-1185">Reference proteome</keyword>
<feature type="signal peptide" evidence="1">
    <location>
        <begin position="1"/>
        <end position="18"/>
    </location>
</feature>
<dbReference type="EMBL" id="LR899011">
    <property type="protein sequence ID" value="CAD7084931.1"/>
    <property type="molecule type" value="Genomic_DNA"/>
</dbReference>
<evidence type="ECO:0000256" key="1">
    <source>
        <dbReference type="SAM" id="SignalP"/>
    </source>
</evidence>
<evidence type="ECO:0000313" key="3">
    <source>
        <dbReference type="EMBL" id="CAD7084931.1"/>
    </source>
</evidence>
<keyword evidence="1" id="KW-0732">Signal</keyword>
<organism evidence="3 4">
    <name type="scientific">Hermetia illucens</name>
    <name type="common">Black soldier fly</name>
    <dbReference type="NCBI Taxonomy" id="343691"/>
    <lineage>
        <taxon>Eukaryota</taxon>
        <taxon>Metazoa</taxon>
        <taxon>Ecdysozoa</taxon>
        <taxon>Arthropoda</taxon>
        <taxon>Hexapoda</taxon>
        <taxon>Insecta</taxon>
        <taxon>Pterygota</taxon>
        <taxon>Neoptera</taxon>
        <taxon>Endopterygota</taxon>
        <taxon>Diptera</taxon>
        <taxon>Brachycera</taxon>
        <taxon>Stratiomyomorpha</taxon>
        <taxon>Stratiomyidae</taxon>
        <taxon>Hermetiinae</taxon>
        <taxon>Hermetia</taxon>
    </lineage>
</organism>
<dbReference type="InParanoid" id="A0A7R8YUM9"/>
<sequence length="204" mass="23066">MFCPRSIVLAIFVLTILGTINNSLSGKVVPLTKLVTCKEYDSTATPVCQHFFPINIFKNYVSSEYKLYLKFYVMARNDANIVLSNDINTNNLSTQYITVIGGYNNEYSWIRNSTGATVGLDSHLKNTVSAIWATPIIVRQRFSGELEVVIPDVADPLLKADARDLNVKSLCLYAWKTESRWFYNCDEEEDSTLDTDETESDSEM</sequence>
<dbReference type="OMA" id="DAHIMIT"/>
<dbReference type="Pfam" id="PF12248">
    <property type="entry name" value="Methyltransf_FA"/>
    <property type="match status" value="1"/>
</dbReference>
<feature type="chain" id="PRO_5030916437" description="Farnesoic acid O-methyl transferase domain-containing protein" evidence="1">
    <location>
        <begin position="19"/>
        <end position="204"/>
    </location>
</feature>